<evidence type="ECO:0000256" key="4">
    <source>
        <dbReference type="SAM" id="MobiDB-lite"/>
    </source>
</evidence>
<reference evidence="5 6" key="1">
    <citation type="submission" date="2020-03" db="EMBL/GenBank/DDBJ databases">
        <title>Genomic Encyclopedia of Type Strains, Phase IV (KMG-IV): sequencing the most valuable type-strain genomes for metagenomic binning, comparative biology and taxonomic classification.</title>
        <authorList>
            <person name="Goeker M."/>
        </authorList>
    </citation>
    <scope>NUCLEOTIDE SEQUENCE [LARGE SCALE GENOMIC DNA]</scope>
    <source>
        <strain evidence="5 6">DSM 105096</strain>
    </source>
</reference>
<protein>
    <recommendedName>
        <fullName evidence="2 3">Single-stranded DNA-binding protein</fullName>
        <shortName evidence="2">SSB</shortName>
    </recommendedName>
</protein>
<gene>
    <name evidence="5" type="ORF">GGR27_002989</name>
</gene>
<dbReference type="EMBL" id="JAATJH010000005">
    <property type="protein sequence ID" value="NJC27472.1"/>
    <property type="molecule type" value="Genomic_DNA"/>
</dbReference>
<dbReference type="PROSITE" id="PS50935">
    <property type="entry name" value="SSB"/>
    <property type="match status" value="1"/>
</dbReference>
<comment type="caution">
    <text evidence="5">The sequence shown here is derived from an EMBL/GenBank/DDBJ whole genome shotgun (WGS) entry which is preliminary data.</text>
</comment>
<dbReference type="CDD" id="cd04496">
    <property type="entry name" value="SSB_OBF"/>
    <property type="match status" value="1"/>
</dbReference>
<sequence>MNVRNYIHLTGNLGADPTTAILPSGDLVCNYNLATNEYYRDKAGKRVTRTEWHSVKAYGKLAEIFAEHLKKGSQISVVGNVRYAKWEDKFGQKRTTANVIAREFTFLGSGRKDKQEAPDHYLTDDAPTMEYGEHAVDAMDAEIEAIINESATATAAKPRSAKKTGTRRTKGKATAA</sequence>
<organism evidence="5 6">
    <name type="scientific">Neolewinella antarctica</name>
    <dbReference type="NCBI Taxonomy" id="442734"/>
    <lineage>
        <taxon>Bacteria</taxon>
        <taxon>Pseudomonadati</taxon>
        <taxon>Bacteroidota</taxon>
        <taxon>Saprospiria</taxon>
        <taxon>Saprospirales</taxon>
        <taxon>Lewinellaceae</taxon>
        <taxon>Neolewinella</taxon>
    </lineage>
</organism>
<dbReference type="Pfam" id="PF00436">
    <property type="entry name" value="SSB"/>
    <property type="match status" value="1"/>
</dbReference>
<dbReference type="NCBIfam" id="TIGR00621">
    <property type="entry name" value="ssb"/>
    <property type="match status" value="1"/>
</dbReference>
<dbReference type="Gene3D" id="2.40.50.140">
    <property type="entry name" value="Nucleic acid-binding proteins"/>
    <property type="match status" value="1"/>
</dbReference>
<comment type="caution">
    <text evidence="2">Lacks conserved residue(s) required for the propagation of feature annotation.</text>
</comment>
<feature type="compositionally biased region" description="Basic residues" evidence="4">
    <location>
        <begin position="159"/>
        <end position="176"/>
    </location>
</feature>
<feature type="region of interest" description="Disordered" evidence="4">
    <location>
        <begin position="149"/>
        <end position="176"/>
    </location>
</feature>
<dbReference type="Proteomes" id="UP000770785">
    <property type="component" value="Unassembled WGS sequence"/>
</dbReference>
<dbReference type="InterPro" id="IPR012340">
    <property type="entry name" value="NA-bd_OB-fold"/>
</dbReference>
<name>A0ABX0XE44_9BACT</name>
<accession>A0ABX0XE44</accession>
<evidence type="ECO:0000313" key="5">
    <source>
        <dbReference type="EMBL" id="NJC27472.1"/>
    </source>
</evidence>
<dbReference type="PANTHER" id="PTHR10302">
    <property type="entry name" value="SINGLE-STRANDED DNA-BINDING PROTEIN"/>
    <property type="match status" value="1"/>
</dbReference>
<dbReference type="InterPro" id="IPR011344">
    <property type="entry name" value="ssDNA-bd"/>
</dbReference>
<keyword evidence="1 2" id="KW-0238">DNA-binding</keyword>
<evidence type="ECO:0000256" key="3">
    <source>
        <dbReference type="RuleBase" id="RU000524"/>
    </source>
</evidence>
<evidence type="ECO:0000256" key="2">
    <source>
        <dbReference type="HAMAP-Rule" id="MF_00984"/>
    </source>
</evidence>
<dbReference type="PANTHER" id="PTHR10302:SF0">
    <property type="entry name" value="SINGLE-STRANDED DNA-BINDING PROTEIN, MITOCHONDRIAL"/>
    <property type="match status" value="1"/>
</dbReference>
<proteinExistence type="inferred from homology"/>
<keyword evidence="6" id="KW-1185">Reference proteome</keyword>
<evidence type="ECO:0000256" key="1">
    <source>
        <dbReference type="ARBA" id="ARBA00023125"/>
    </source>
</evidence>
<comment type="subunit">
    <text evidence="2">Homotetramer.</text>
</comment>
<dbReference type="HAMAP" id="MF_00984">
    <property type="entry name" value="SSB"/>
    <property type="match status" value="1"/>
</dbReference>
<dbReference type="GO" id="GO:0003677">
    <property type="term" value="F:DNA binding"/>
    <property type="evidence" value="ECO:0007669"/>
    <property type="project" value="UniProtKB-KW"/>
</dbReference>
<dbReference type="SUPFAM" id="SSF50249">
    <property type="entry name" value="Nucleic acid-binding proteins"/>
    <property type="match status" value="1"/>
</dbReference>
<dbReference type="RefSeq" id="WP_168038606.1">
    <property type="nucleotide sequence ID" value="NZ_JAATJH010000005.1"/>
</dbReference>
<evidence type="ECO:0000313" key="6">
    <source>
        <dbReference type="Proteomes" id="UP000770785"/>
    </source>
</evidence>
<dbReference type="InterPro" id="IPR000424">
    <property type="entry name" value="Primosome_PriB/ssb"/>
</dbReference>